<proteinExistence type="predicted"/>
<evidence type="ECO:0000313" key="4">
    <source>
        <dbReference type="Proteomes" id="UP000023430"/>
    </source>
</evidence>
<dbReference type="NCBIfam" id="TIGR00696">
    <property type="entry name" value="wecG_tagA_cpsF"/>
    <property type="match status" value="1"/>
</dbReference>
<dbReference type="EMBL" id="JAME01000016">
    <property type="protein sequence ID" value="ETX28754.1"/>
    <property type="molecule type" value="Genomic_DNA"/>
</dbReference>
<dbReference type="InterPro" id="IPR004629">
    <property type="entry name" value="WecG_TagA_CpsF"/>
</dbReference>
<name>X7F9I7_9RHOB</name>
<protein>
    <submittedName>
        <fullName evidence="3">Glycosyl transferase</fullName>
    </submittedName>
</protein>
<dbReference type="Proteomes" id="UP000023430">
    <property type="component" value="Unassembled WGS sequence"/>
</dbReference>
<dbReference type="PATRIC" id="fig|1449351.3.peg.2418"/>
<dbReference type="OrthoDB" id="9771846at2"/>
<dbReference type="PANTHER" id="PTHR34136">
    <property type="match status" value="1"/>
</dbReference>
<dbReference type="PANTHER" id="PTHR34136:SF1">
    <property type="entry name" value="UDP-N-ACETYL-D-MANNOSAMINURONIC ACID TRANSFERASE"/>
    <property type="match status" value="1"/>
</dbReference>
<comment type="caution">
    <text evidence="3">The sequence shown here is derived from an EMBL/GenBank/DDBJ whole genome shotgun (WGS) entry which is preliminary data.</text>
</comment>
<dbReference type="RefSeq" id="WP_043771241.1">
    <property type="nucleotide sequence ID" value="NZ_JAME01000016.1"/>
</dbReference>
<gene>
    <name evidence="3" type="ORF">RISW2_05490</name>
</gene>
<sequence>MSPLDLSRTARPADAPAIDLLGVRVTSLNLDAAVARISDAIARGSKGYVCACGAHGLVDSQHMPELRAAYNGAFLVAPDGMPLVWELRRRGHRDAGRVYGPDLMLAMFARGYRHVLYGSTQETLDKLEARLRARYPQARIVDAISPPFRALSAVEEAAMVDRINAARADIVWVGLGAPKQEMWMARMHDRLDAPILVGVGAAFDFHAGNTRQAPGWMQRSGLEWLFRLGAEPRRLWRRYVRVVPGYLWLLALQRSGLRRFPDPGTNPHA</sequence>
<dbReference type="CDD" id="cd06533">
    <property type="entry name" value="Glyco_transf_WecG_TagA"/>
    <property type="match status" value="1"/>
</dbReference>
<evidence type="ECO:0000313" key="3">
    <source>
        <dbReference type="EMBL" id="ETX28754.1"/>
    </source>
</evidence>
<dbReference type="AlphaFoldDB" id="X7F9I7"/>
<dbReference type="GO" id="GO:0016758">
    <property type="term" value="F:hexosyltransferase activity"/>
    <property type="evidence" value="ECO:0007669"/>
    <property type="project" value="TreeGrafter"/>
</dbReference>
<evidence type="ECO:0000256" key="2">
    <source>
        <dbReference type="ARBA" id="ARBA00022679"/>
    </source>
</evidence>
<evidence type="ECO:0000256" key="1">
    <source>
        <dbReference type="ARBA" id="ARBA00022676"/>
    </source>
</evidence>
<dbReference type="Pfam" id="PF03808">
    <property type="entry name" value="Glyco_tran_WecG"/>
    <property type="match status" value="1"/>
</dbReference>
<organism evidence="3 4">
    <name type="scientific">Roseivivax isoporae LMG 25204</name>
    <dbReference type="NCBI Taxonomy" id="1449351"/>
    <lineage>
        <taxon>Bacteria</taxon>
        <taxon>Pseudomonadati</taxon>
        <taxon>Pseudomonadota</taxon>
        <taxon>Alphaproteobacteria</taxon>
        <taxon>Rhodobacterales</taxon>
        <taxon>Roseobacteraceae</taxon>
        <taxon>Roseivivax</taxon>
    </lineage>
</organism>
<reference evidence="3 4" key="1">
    <citation type="submission" date="2014-01" db="EMBL/GenBank/DDBJ databases">
        <title>Roseivivax isoporae LMG 25204 Genome Sequencing.</title>
        <authorList>
            <person name="Lai Q."/>
            <person name="Li G."/>
            <person name="Shao Z."/>
        </authorList>
    </citation>
    <scope>NUCLEOTIDE SEQUENCE [LARGE SCALE GENOMIC DNA]</scope>
    <source>
        <strain evidence="3 4">LMG 25204</strain>
    </source>
</reference>
<dbReference type="STRING" id="1449351.RISW2_05490"/>
<keyword evidence="1" id="KW-0328">Glycosyltransferase</keyword>
<dbReference type="eggNOG" id="COG1922">
    <property type="taxonomic scope" value="Bacteria"/>
</dbReference>
<keyword evidence="4" id="KW-1185">Reference proteome</keyword>
<accession>X7F9I7</accession>
<keyword evidence="2 3" id="KW-0808">Transferase</keyword>